<name>A0ABD5Z9L5_9EURY</name>
<reference evidence="2 3" key="1">
    <citation type="journal article" date="2019" name="Int. J. Syst. Evol. Microbiol.">
        <title>The Global Catalogue of Microorganisms (GCM) 10K type strain sequencing project: providing services to taxonomists for standard genome sequencing and annotation.</title>
        <authorList>
            <consortium name="The Broad Institute Genomics Platform"/>
            <consortium name="The Broad Institute Genome Sequencing Center for Infectious Disease"/>
            <person name="Wu L."/>
            <person name="Ma J."/>
        </authorList>
    </citation>
    <scope>NUCLEOTIDE SEQUENCE [LARGE SCALE GENOMIC DNA]</scope>
    <source>
        <strain evidence="2 3">DSM 29988</strain>
    </source>
</reference>
<keyword evidence="3" id="KW-1185">Reference proteome</keyword>
<dbReference type="AlphaFoldDB" id="A0ABD5Z9L5"/>
<dbReference type="Proteomes" id="UP001596481">
    <property type="component" value="Unassembled WGS sequence"/>
</dbReference>
<dbReference type="Pfam" id="PF25950">
    <property type="entry name" value="DUF7988"/>
    <property type="match status" value="1"/>
</dbReference>
<protein>
    <recommendedName>
        <fullName evidence="1">DUF7988 domain-containing protein</fullName>
    </recommendedName>
</protein>
<feature type="domain" description="DUF7988" evidence="1">
    <location>
        <begin position="18"/>
        <end position="144"/>
    </location>
</feature>
<evidence type="ECO:0000313" key="2">
    <source>
        <dbReference type="EMBL" id="MFC7201935.1"/>
    </source>
</evidence>
<accession>A0ABD5Z9L5</accession>
<dbReference type="EMBL" id="JBHTAA010000001">
    <property type="protein sequence ID" value="MFC7201935.1"/>
    <property type="molecule type" value="Genomic_DNA"/>
</dbReference>
<gene>
    <name evidence="2" type="ORF">ACFQJC_00255</name>
</gene>
<dbReference type="InterPro" id="IPR058294">
    <property type="entry name" value="DUF7988"/>
</dbReference>
<comment type="caution">
    <text evidence="2">The sequence shown here is derived from an EMBL/GenBank/DDBJ whole genome shotgun (WGS) entry which is preliminary data.</text>
</comment>
<evidence type="ECO:0000259" key="1">
    <source>
        <dbReference type="Pfam" id="PF25950"/>
    </source>
</evidence>
<sequence>MTAGTPPETPPLEARFDDARRVLEDEHSRLITVVRQCADAVAESWSDEFTTDREQVVPRFAQALDGSGALSRLPGALADAVTATGRPMPAPPVAAPPYVVVTSEGVVLRATVGDERLVITLRVFALETEGEEKRYTRTPDVELEFEAR</sequence>
<organism evidence="2 3">
    <name type="scientific">Haloferax namakaokahaiae</name>
    <dbReference type="NCBI Taxonomy" id="1748331"/>
    <lineage>
        <taxon>Archaea</taxon>
        <taxon>Methanobacteriati</taxon>
        <taxon>Methanobacteriota</taxon>
        <taxon>Stenosarchaea group</taxon>
        <taxon>Halobacteria</taxon>
        <taxon>Halobacteriales</taxon>
        <taxon>Haloferacaceae</taxon>
        <taxon>Haloferax</taxon>
    </lineage>
</organism>
<evidence type="ECO:0000313" key="3">
    <source>
        <dbReference type="Proteomes" id="UP001596481"/>
    </source>
</evidence>
<proteinExistence type="predicted"/>
<dbReference type="RefSeq" id="WP_390221238.1">
    <property type="nucleotide sequence ID" value="NZ_JBHTAA010000001.1"/>
</dbReference>